<proteinExistence type="predicted"/>
<keyword evidence="2" id="KW-1185">Reference proteome</keyword>
<organism evidence="1 2">
    <name type="scientific">Hallerella succinigenes</name>
    <dbReference type="NCBI Taxonomy" id="1896222"/>
    <lineage>
        <taxon>Bacteria</taxon>
        <taxon>Pseudomonadati</taxon>
        <taxon>Fibrobacterota</taxon>
        <taxon>Fibrobacteria</taxon>
        <taxon>Fibrobacterales</taxon>
        <taxon>Fibrobacteraceae</taxon>
        <taxon>Hallerella</taxon>
    </lineage>
</organism>
<dbReference type="InterPro" id="IPR027417">
    <property type="entry name" value="P-loop_NTPase"/>
</dbReference>
<evidence type="ECO:0000313" key="1">
    <source>
        <dbReference type="EMBL" id="PJJ42840.1"/>
    </source>
</evidence>
<dbReference type="AlphaFoldDB" id="A0A2M9AAX3"/>
<dbReference type="PANTHER" id="PTHR34301:SF8">
    <property type="entry name" value="ATPASE DOMAIN-CONTAINING PROTEIN"/>
    <property type="match status" value="1"/>
</dbReference>
<dbReference type="PANTHER" id="PTHR34301">
    <property type="entry name" value="DNA-BINDING PROTEIN-RELATED"/>
    <property type="match status" value="1"/>
</dbReference>
<comment type="caution">
    <text evidence="1">The sequence shown here is derived from an EMBL/GenBank/DDBJ whole genome shotgun (WGS) entry which is preliminary data.</text>
</comment>
<sequence length="374" mass="43153">MENPFVLRPYESAELFCDREKETRDIIDDLQNGIHVTLISPRRYGKTGLVYHVFDELAKKRRSMTLCYCDIYSADNLEDFVKLLSESIVSAVKAEPTLKKFFSFFPGIRPLVSYDPVSGSPQVSIAYQNDGQKLSTLKSIFDFLGSQKKTFVIAFDEFQIIRNFKGVNMEALLRTYIQPLKNVRFVFCGSQKHIMTDMFVNEKSPFYESTHVVYLDKIQPDIYGAFIKKLFGMGSRRIDDDALEFILEWTRCHTFYMQYLCHRLFRDAGKKITLSDVRLSCAEILREGMNGFLERRNLLTDKQWQFLKAVAKEGSVAQPTAGSFLNKYKLGTAAAVKRIVTSLVEKELLLETLSLKGKNYCVYNVFLSRWLESV</sequence>
<evidence type="ECO:0000313" key="2">
    <source>
        <dbReference type="Proteomes" id="UP000231134"/>
    </source>
</evidence>
<reference evidence="1 2" key="1">
    <citation type="submission" date="2017-11" db="EMBL/GenBank/DDBJ databases">
        <title>Animal gut microbial communities from fecal samples from Wisconsin, USA.</title>
        <authorList>
            <person name="Neumann A."/>
        </authorList>
    </citation>
    <scope>NUCLEOTIDE SEQUENCE [LARGE SCALE GENOMIC DNA]</scope>
    <source>
        <strain evidence="1 2">UWS3</strain>
    </source>
</reference>
<dbReference type="Gene3D" id="3.40.50.300">
    <property type="entry name" value="P-loop containing nucleotide triphosphate hydrolases"/>
    <property type="match status" value="1"/>
</dbReference>
<protein>
    <submittedName>
        <fullName evidence="1">Uncharacterized protein</fullName>
    </submittedName>
</protein>
<dbReference type="EMBL" id="PGEX01000001">
    <property type="protein sequence ID" value="PJJ42840.1"/>
    <property type="molecule type" value="Genomic_DNA"/>
</dbReference>
<dbReference type="Proteomes" id="UP000231134">
    <property type="component" value="Unassembled WGS sequence"/>
</dbReference>
<dbReference type="OrthoDB" id="9805535at2"/>
<accession>A0A2M9AAX3</accession>
<dbReference type="RefSeq" id="WP_100426675.1">
    <property type="nucleotide sequence ID" value="NZ_PGEX01000001.1"/>
</dbReference>
<name>A0A2M9AAX3_9BACT</name>
<gene>
    <name evidence="1" type="ORF">BGX16_2891</name>
</gene>
<dbReference type="SUPFAM" id="SSF52540">
    <property type="entry name" value="P-loop containing nucleoside triphosphate hydrolases"/>
    <property type="match status" value="1"/>
</dbReference>